<dbReference type="PROSITE" id="PS51186">
    <property type="entry name" value="GNAT"/>
    <property type="match status" value="1"/>
</dbReference>
<feature type="domain" description="N-acetyltransferase" evidence="1">
    <location>
        <begin position="1"/>
        <end position="143"/>
    </location>
</feature>
<evidence type="ECO:0000259" key="1">
    <source>
        <dbReference type="PROSITE" id="PS51186"/>
    </source>
</evidence>
<dbReference type="EMBL" id="FTMP01000002">
    <property type="protein sequence ID" value="SIQ18372.1"/>
    <property type="molecule type" value="Genomic_DNA"/>
</dbReference>
<dbReference type="InterPro" id="IPR016181">
    <property type="entry name" value="Acyl_CoA_acyltransferase"/>
</dbReference>
<reference evidence="2" key="1">
    <citation type="submission" date="2017-01" db="EMBL/GenBank/DDBJ databases">
        <authorList>
            <person name="Mah S.A."/>
            <person name="Swanson W.J."/>
            <person name="Moy G.W."/>
            <person name="Vacquier V.D."/>
        </authorList>
    </citation>
    <scope>NUCLEOTIDE SEQUENCE [LARGE SCALE GENOMIC DNA]</scope>
    <source>
        <strain evidence="2">RU36E</strain>
    </source>
</reference>
<gene>
    <name evidence="2" type="ORF">SAMN05878282_102583</name>
</gene>
<dbReference type="Gene3D" id="3.40.630.30">
    <property type="match status" value="1"/>
</dbReference>
<proteinExistence type="predicted"/>
<evidence type="ECO:0000313" key="2">
    <source>
        <dbReference type="EMBL" id="SIQ18372.1"/>
    </source>
</evidence>
<name>A0A1N6QPC8_AQUAC</name>
<dbReference type="RefSeq" id="WP_076425594.1">
    <property type="nucleotide sequence ID" value="NZ_FTMP01000002.1"/>
</dbReference>
<dbReference type="InterPro" id="IPR000182">
    <property type="entry name" value="GNAT_dom"/>
</dbReference>
<dbReference type="SUPFAM" id="SSF55729">
    <property type="entry name" value="Acyl-CoA N-acyltransferases (Nat)"/>
    <property type="match status" value="1"/>
</dbReference>
<dbReference type="Proteomes" id="UP000185841">
    <property type="component" value="Unassembled WGS sequence"/>
</dbReference>
<dbReference type="AlphaFoldDB" id="A0A1N6QPC8"/>
<dbReference type="CDD" id="cd04301">
    <property type="entry name" value="NAT_SF"/>
    <property type="match status" value="1"/>
</dbReference>
<protein>
    <submittedName>
        <fullName evidence="2">Acetyltransferase (GNAT) family protein</fullName>
    </submittedName>
</protein>
<organism evidence="2">
    <name type="scientific">Aquipseudomonas alcaligenes</name>
    <name type="common">Pseudomonas alcaligenes</name>
    <dbReference type="NCBI Taxonomy" id="43263"/>
    <lineage>
        <taxon>Bacteria</taxon>
        <taxon>Pseudomonadati</taxon>
        <taxon>Pseudomonadota</taxon>
        <taxon>Gammaproteobacteria</taxon>
        <taxon>Pseudomonadales</taxon>
        <taxon>Pseudomonadaceae</taxon>
        <taxon>Aquipseudomonas</taxon>
    </lineage>
</organism>
<dbReference type="GO" id="GO:0016747">
    <property type="term" value="F:acyltransferase activity, transferring groups other than amino-acyl groups"/>
    <property type="evidence" value="ECO:0007669"/>
    <property type="project" value="InterPro"/>
</dbReference>
<accession>A0A1N6QPC8</accession>
<sequence>MHCRPFLRDDFAEYRSWYNDPQLNKQLGPMDEEWLEYVLNDSDGEQLCFFEKSRMVAVVGLAEDPHVGAWVISDIAVNPALRGQGIGRRALELLLKHPRYQYQRVWQAYVMEDNSAARIFFARLGWLCVAEPGAEDPMYCYRRILDE</sequence>
<keyword evidence="2" id="KW-0808">Transferase</keyword>
<dbReference type="Pfam" id="PF00583">
    <property type="entry name" value="Acetyltransf_1"/>
    <property type="match status" value="1"/>
</dbReference>